<dbReference type="HOGENOM" id="CLU_488800_0_0_1"/>
<organism evidence="7 8">
    <name type="scientific">Thalassiosira pseudonana</name>
    <name type="common">Marine diatom</name>
    <name type="synonym">Cyclotella nana</name>
    <dbReference type="NCBI Taxonomy" id="35128"/>
    <lineage>
        <taxon>Eukaryota</taxon>
        <taxon>Sar</taxon>
        <taxon>Stramenopiles</taxon>
        <taxon>Ochrophyta</taxon>
        <taxon>Bacillariophyta</taxon>
        <taxon>Coscinodiscophyceae</taxon>
        <taxon>Thalassiosirophycidae</taxon>
        <taxon>Thalassiosirales</taxon>
        <taxon>Thalassiosiraceae</taxon>
        <taxon>Thalassiosira</taxon>
    </lineage>
</organism>
<dbReference type="GO" id="GO:0003700">
    <property type="term" value="F:DNA-binding transcription factor activity"/>
    <property type="evidence" value="ECO:0007669"/>
    <property type="project" value="InterPro"/>
</dbReference>
<evidence type="ECO:0000256" key="5">
    <source>
        <dbReference type="SAM" id="MobiDB-lite"/>
    </source>
</evidence>
<feature type="compositionally biased region" description="Polar residues" evidence="5">
    <location>
        <begin position="269"/>
        <end position="305"/>
    </location>
</feature>
<dbReference type="GeneID" id="7447434"/>
<comment type="similarity">
    <text evidence="4">Belongs to the HSF family.</text>
</comment>
<dbReference type="Gene3D" id="1.10.10.10">
    <property type="entry name" value="Winged helix-like DNA-binding domain superfamily/Winged helix DNA-binding domain"/>
    <property type="match status" value="1"/>
</dbReference>
<evidence type="ECO:0000256" key="4">
    <source>
        <dbReference type="RuleBase" id="RU004020"/>
    </source>
</evidence>
<dbReference type="PaxDb" id="35128-Thapsdraft1071"/>
<feature type="compositionally biased region" description="Basic and acidic residues" evidence="5">
    <location>
        <begin position="251"/>
        <end position="262"/>
    </location>
</feature>
<protein>
    <recommendedName>
        <fullName evidence="6">HSF-type DNA-binding domain-containing protein</fullName>
    </recommendedName>
</protein>
<evidence type="ECO:0000313" key="8">
    <source>
        <dbReference type="Proteomes" id="UP000001449"/>
    </source>
</evidence>
<dbReference type="GO" id="GO:0043565">
    <property type="term" value="F:sequence-specific DNA binding"/>
    <property type="evidence" value="ECO:0007669"/>
    <property type="project" value="InterPro"/>
</dbReference>
<dbReference type="Proteomes" id="UP000001449">
    <property type="component" value="Unassembled WGS sequence"/>
</dbReference>
<keyword evidence="3" id="KW-0539">Nucleus</keyword>
<dbReference type="InterPro" id="IPR000232">
    <property type="entry name" value="HSF_DNA-bd"/>
</dbReference>
<comment type="subcellular location">
    <subcellularLocation>
        <location evidence="1">Nucleus</location>
    </subcellularLocation>
</comment>
<dbReference type="InterPro" id="IPR036388">
    <property type="entry name" value="WH-like_DNA-bd_sf"/>
</dbReference>
<dbReference type="SMART" id="SM00415">
    <property type="entry name" value="HSF"/>
    <property type="match status" value="1"/>
</dbReference>
<feature type="region of interest" description="Disordered" evidence="5">
    <location>
        <begin position="524"/>
        <end position="558"/>
    </location>
</feature>
<keyword evidence="8" id="KW-1185">Reference proteome</keyword>
<evidence type="ECO:0000256" key="1">
    <source>
        <dbReference type="ARBA" id="ARBA00004123"/>
    </source>
</evidence>
<dbReference type="SUPFAM" id="SSF46785">
    <property type="entry name" value="Winged helix' DNA-binding domain"/>
    <property type="match status" value="1"/>
</dbReference>
<dbReference type="GO" id="GO:0005634">
    <property type="term" value="C:nucleus"/>
    <property type="evidence" value="ECO:0007669"/>
    <property type="project" value="UniProtKB-SubCell"/>
</dbReference>
<evidence type="ECO:0000256" key="2">
    <source>
        <dbReference type="ARBA" id="ARBA00023125"/>
    </source>
</evidence>
<dbReference type="KEGG" id="tps:THAPSDRAFT_bd1071"/>
<gene>
    <name evidence="7" type="ORF">THAPSDRAFT_bd1071</name>
</gene>
<evidence type="ECO:0000256" key="3">
    <source>
        <dbReference type="ARBA" id="ARBA00023242"/>
    </source>
</evidence>
<dbReference type="InParanoid" id="B8LEX0"/>
<feature type="domain" description="HSF-type DNA-binding" evidence="6">
    <location>
        <begin position="123"/>
        <end position="222"/>
    </location>
</feature>
<accession>B8LEX0</accession>
<name>B8LEX0_THAPS</name>
<dbReference type="AlphaFoldDB" id="B8LEX0"/>
<proteinExistence type="inferred from homology"/>
<reference evidence="7 8" key="1">
    <citation type="journal article" date="2004" name="Science">
        <title>The genome of the diatom Thalassiosira pseudonana: ecology, evolution, and metabolism.</title>
        <authorList>
            <person name="Armbrust E.V."/>
            <person name="Berges J.A."/>
            <person name="Bowler C."/>
            <person name="Green B.R."/>
            <person name="Martinez D."/>
            <person name="Putnam N.H."/>
            <person name="Zhou S."/>
            <person name="Allen A.E."/>
            <person name="Apt K.E."/>
            <person name="Bechner M."/>
            <person name="Brzezinski M.A."/>
            <person name="Chaal B.K."/>
            <person name="Chiovitti A."/>
            <person name="Davis A.K."/>
            <person name="Demarest M.S."/>
            <person name="Detter J.C."/>
            <person name="Glavina T."/>
            <person name="Goodstein D."/>
            <person name="Hadi M.Z."/>
            <person name="Hellsten U."/>
            <person name="Hildebrand M."/>
            <person name="Jenkins B.D."/>
            <person name="Jurka J."/>
            <person name="Kapitonov V.V."/>
            <person name="Kroger N."/>
            <person name="Lau W.W."/>
            <person name="Lane T.W."/>
            <person name="Larimer F.W."/>
            <person name="Lippmeier J.C."/>
            <person name="Lucas S."/>
            <person name="Medina M."/>
            <person name="Montsant A."/>
            <person name="Obornik M."/>
            <person name="Parker M.S."/>
            <person name="Palenik B."/>
            <person name="Pazour G.J."/>
            <person name="Richardson P.M."/>
            <person name="Rynearson T.A."/>
            <person name="Saito M.A."/>
            <person name="Schwartz D.C."/>
            <person name="Thamatrakoln K."/>
            <person name="Valentin K."/>
            <person name="Vardi A."/>
            <person name="Wilkerson F.P."/>
            <person name="Rokhsar D.S."/>
        </authorList>
    </citation>
    <scope>NUCLEOTIDE SEQUENCE [LARGE SCALE GENOMIC DNA]</scope>
    <source>
        <strain evidence="7 8">CCMP1335</strain>
    </source>
</reference>
<dbReference type="Pfam" id="PF00447">
    <property type="entry name" value="HSF_DNA-bind"/>
    <property type="match status" value="1"/>
</dbReference>
<feature type="compositionally biased region" description="Polar residues" evidence="5">
    <location>
        <begin position="525"/>
        <end position="558"/>
    </location>
</feature>
<keyword evidence="2" id="KW-0238">DNA-binding</keyword>
<dbReference type="eggNOG" id="KOG0627">
    <property type="taxonomic scope" value="Eukaryota"/>
</dbReference>
<feature type="region of interest" description="Disordered" evidence="5">
    <location>
        <begin position="251"/>
        <end position="305"/>
    </location>
</feature>
<dbReference type="InterPro" id="IPR036390">
    <property type="entry name" value="WH_DNA-bd_sf"/>
</dbReference>
<dbReference type="RefSeq" id="XP_002297574.1">
    <property type="nucleotide sequence ID" value="XM_002297538.1"/>
</dbReference>
<evidence type="ECO:0000313" key="7">
    <source>
        <dbReference type="EMBL" id="EED86123.1"/>
    </source>
</evidence>
<sequence length="558" mass="59353">MAFPNLQSYAAPISSSSESSHSSLCDDRSSGAILSMPNASFIGGGWPNSNAQQQQQVRVASTGNIMMPSQCNSLNVGHASIAGLNGLTIPLSMMFSNNTAANNTCTMPAISMNSITLSSLNGSVPEFLYQLTKMLTDNNRTIIEWNGKVAGIGLARGGSGRIEVHNPQRMEKEVLGRYFRHSKQLNYFGFRKIAGKGKMSPCSYINEMATSDIRSLLLIKRKGSIKDGKVMDAATSVGTILSPDATSLADANDHRVSGNDKKRPMRGNDIQSATEHPMFSNSSSYGSCINTANKRSKSEPVNNGHPNTLSYSLAIAKSVHHQLNKSNLKRSNSNNSVGTAMTANTSFNNSYNTHNSSFNVSSISSSNNSASKFNPYLAHPSSQLAVSAPAPMQFLDPNELGMSVENSLSQLKSNFAAASNANNVKDAEAVAALASFASNDAPSVASNNTNSSSTASGMSNRISSVSSFVGGMLSRDDSLINLAMLPTLDNTSNDSESNINRYRSYMLSRDDSLIDLAASVARSHVPNNSGTTNRTNDKSPSSANGSSSFQFIDFPNQS</sequence>
<reference evidence="7 8" key="2">
    <citation type="journal article" date="2008" name="Nature">
        <title>The Phaeodactylum genome reveals the evolutionary history of diatom genomes.</title>
        <authorList>
            <person name="Bowler C."/>
            <person name="Allen A.E."/>
            <person name="Badger J.H."/>
            <person name="Grimwood J."/>
            <person name="Jabbari K."/>
            <person name="Kuo A."/>
            <person name="Maheswari U."/>
            <person name="Martens C."/>
            <person name="Maumus F."/>
            <person name="Otillar R.P."/>
            <person name="Rayko E."/>
            <person name="Salamov A."/>
            <person name="Vandepoele K."/>
            <person name="Beszteri B."/>
            <person name="Gruber A."/>
            <person name="Heijde M."/>
            <person name="Katinka M."/>
            <person name="Mock T."/>
            <person name="Valentin K."/>
            <person name="Verret F."/>
            <person name="Berges J.A."/>
            <person name="Brownlee C."/>
            <person name="Cadoret J.P."/>
            <person name="Chiovitti A."/>
            <person name="Choi C.J."/>
            <person name="Coesel S."/>
            <person name="De Martino A."/>
            <person name="Detter J.C."/>
            <person name="Durkin C."/>
            <person name="Falciatore A."/>
            <person name="Fournet J."/>
            <person name="Haruta M."/>
            <person name="Huysman M.J."/>
            <person name="Jenkins B.D."/>
            <person name="Jiroutova K."/>
            <person name="Jorgensen R.E."/>
            <person name="Joubert Y."/>
            <person name="Kaplan A."/>
            <person name="Kroger N."/>
            <person name="Kroth P.G."/>
            <person name="La Roche J."/>
            <person name="Lindquist E."/>
            <person name="Lommer M."/>
            <person name="Martin-Jezequel V."/>
            <person name="Lopez P.J."/>
            <person name="Lucas S."/>
            <person name="Mangogna M."/>
            <person name="McGinnis K."/>
            <person name="Medlin L.K."/>
            <person name="Montsant A."/>
            <person name="Oudot-Le Secq M.P."/>
            <person name="Napoli C."/>
            <person name="Obornik M."/>
            <person name="Parker M.S."/>
            <person name="Petit J.L."/>
            <person name="Porcel B.M."/>
            <person name="Poulsen N."/>
            <person name="Robison M."/>
            <person name="Rychlewski L."/>
            <person name="Rynearson T.A."/>
            <person name="Schmutz J."/>
            <person name="Shapiro H."/>
            <person name="Siaut M."/>
            <person name="Stanley M."/>
            <person name="Sussman M.R."/>
            <person name="Taylor A.R."/>
            <person name="Vardi A."/>
            <person name="von Dassow P."/>
            <person name="Vyverman W."/>
            <person name="Willis A."/>
            <person name="Wyrwicz L.S."/>
            <person name="Rokhsar D.S."/>
            <person name="Weissenbach J."/>
            <person name="Armbrust E.V."/>
            <person name="Green B.R."/>
            <person name="Van de Peer Y."/>
            <person name="Grigoriev I.V."/>
        </authorList>
    </citation>
    <scope>NUCLEOTIDE SEQUENCE [LARGE SCALE GENOMIC DNA]</scope>
    <source>
        <strain evidence="7 8">CCMP1335</strain>
    </source>
</reference>
<evidence type="ECO:0000259" key="6">
    <source>
        <dbReference type="SMART" id="SM00415"/>
    </source>
</evidence>
<dbReference type="EMBL" id="DS999453">
    <property type="protein sequence ID" value="EED86123.1"/>
    <property type="molecule type" value="Genomic_DNA"/>
</dbReference>